<evidence type="ECO:0000256" key="4">
    <source>
        <dbReference type="PROSITE-ProRule" id="PRU00433"/>
    </source>
</evidence>
<organism evidence="7 8">
    <name type="scientific">Paraburkholderia denitrificans</name>
    <dbReference type="NCBI Taxonomy" id="694025"/>
    <lineage>
        <taxon>Bacteria</taxon>
        <taxon>Pseudomonadati</taxon>
        <taxon>Pseudomonadota</taxon>
        <taxon>Betaproteobacteria</taxon>
        <taxon>Burkholderiales</taxon>
        <taxon>Burkholderiaceae</taxon>
        <taxon>Paraburkholderia</taxon>
    </lineage>
</organism>
<evidence type="ECO:0000256" key="3">
    <source>
        <dbReference type="ARBA" id="ARBA00023004"/>
    </source>
</evidence>
<keyword evidence="1 4" id="KW-0349">Heme</keyword>
<keyword evidence="2 4" id="KW-0479">Metal-binding</keyword>
<evidence type="ECO:0000313" key="7">
    <source>
        <dbReference type="EMBL" id="MFC5430856.1"/>
    </source>
</evidence>
<gene>
    <name evidence="7" type="ORF">ACFPTO_18940</name>
</gene>
<feature type="domain" description="Cytochrome c" evidence="6">
    <location>
        <begin position="47"/>
        <end position="140"/>
    </location>
</feature>
<keyword evidence="3 4" id="KW-0408">Iron</keyword>
<dbReference type="InterPro" id="IPR009056">
    <property type="entry name" value="Cyt_c-like_dom"/>
</dbReference>
<dbReference type="InterPro" id="IPR036909">
    <property type="entry name" value="Cyt_c-like_dom_sf"/>
</dbReference>
<protein>
    <submittedName>
        <fullName evidence="7">C-type cytochrome</fullName>
    </submittedName>
</protein>
<dbReference type="RefSeq" id="WP_377713655.1">
    <property type="nucleotide sequence ID" value="NZ_JBHSMP010000025.1"/>
</dbReference>
<proteinExistence type="predicted"/>
<evidence type="ECO:0000313" key="8">
    <source>
        <dbReference type="Proteomes" id="UP001596103"/>
    </source>
</evidence>
<keyword evidence="5" id="KW-0472">Membrane</keyword>
<evidence type="ECO:0000256" key="5">
    <source>
        <dbReference type="SAM" id="Phobius"/>
    </source>
</evidence>
<dbReference type="Gene3D" id="1.10.760.10">
    <property type="entry name" value="Cytochrome c-like domain"/>
    <property type="match status" value="1"/>
</dbReference>
<evidence type="ECO:0000259" key="6">
    <source>
        <dbReference type="PROSITE" id="PS51007"/>
    </source>
</evidence>
<evidence type="ECO:0000256" key="1">
    <source>
        <dbReference type="ARBA" id="ARBA00022617"/>
    </source>
</evidence>
<sequence>MAASFTKSTARNIFYGGSLFFVLVFLAMTFQTERTISKYDNSANLTPAAIRGKKLWEVNNCGGCHTLLGEGAYFAPELGNVYTRRGPAFIKMWIMSRPTNEQWLKARAASPVHTHRRQMPNFNLNEQQVDDLVEFLKYTNGINSGNWPPNKEG</sequence>
<keyword evidence="5" id="KW-0812">Transmembrane</keyword>
<dbReference type="PROSITE" id="PS51007">
    <property type="entry name" value="CYTC"/>
    <property type="match status" value="1"/>
</dbReference>
<dbReference type="Proteomes" id="UP001596103">
    <property type="component" value="Unassembled WGS sequence"/>
</dbReference>
<dbReference type="SUPFAM" id="SSF46626">
    <property type="entry name" value="Cytochrome c"/>
    <property type="match status" value="1"/>
</dbReference>
<reference evidence="8" key="1">
    <citation type="journal article" date="2019" name="Int. J. Syst. Evol. Microbiol.">
        <title>The Global Catalogue of Microorganisms (GCM) 10K type strain sequencing project: providing services to taxonomists for standard genome sequencing and annotation.</title>
        <authorList>
            <consortium name="The Broad Institute Genomics Platform"/>
            <consortium name="The Broad Institute Genome Sequencing Center for Infectious Disease"/>
            <person name="Wu L."/>
            <person name="Ma J."/>
        </authorList>
    </citation>
    <scope>NUCLEOTIDE SEQUENCE [LARGE SCALE GENOMIC DNA]</scope>
    <source>
        <strain evidence="8">CCUG 56042</strain>
    </source>
</reference>
<dbReference type="Pfam" id="PF00034">
    <property type="entry name" value="Cytochrom_C"/>
    <property type="match status" value="1"/>
</dbReference>
<dbReference type="EMBL" id="JBHSMP010000025">
    <property type="protein sequence ID" value="MFC5430856.1"/>
    <property type="molecule type" value="Genomic_DNA"/>
</dbReference>
<comment type="caution">
    <text evidence="7">The sequence shown here is derived from an EMBL/GenBank/DDBJ whole genome shotgun (WGS) entry which is preliminary data.</text>
</comment>
<feature type="transmembrane region" description="Helical" evidence="5">
    <location>
        <begin position="12"/>
        <end position="30"/>
    </location>
</feature>
<keyword evidence="5" id="KW-1133">Transmembrane helix</keyword>
<evidence type="ECO:0000256" key="2">
    <source>
        <dbReference type="ARBA" id="ARBA00022723"/>
    </source>
</evidence>
<accession>A0ABW0JCI4</accession>
<keyword evidence="8" id="KW-1185">Reference proteome</keyword>
<name>A0ABW0JCI4_9BURK</name>